<dbReference type="STRING" id="679901.Mzhil_1745"/>
<dbReference type="EMBL" id="CP002101">
    <property type="protein sequence ID" value="AEH61580.1"/>
    <property type="molecule type" value="Genomic_DNA"/>
</dbReference>
<dbReference type="Proteomes" id="UP000006622">
    <property type="component" value="Chromosome"/>
</dbReference>
<sequence>MTEFERLLVQSFNLFFEKNNVKGIAYRIKQHRFTHQYLDILVDSLHPDYYIGIECKSISVKKGATALYFTQHFTTDKNGTHQIDRISDFLKRSGRTGYLAVELRMGAGRSRKAYVIPWTQLSEKFISEDSVKLSISEIEDFPMIERNGGNYIIDPAGWKKGTRILE</sequence>
<dbReference type="OrthoDB" id="148060at2157"/>
<dbReference type="RefSeq" id="WP_013899016.1">
    <property type="nucleotide sequence ID" value="NC_015676.1"/>
</dbReference>
<gene>
    <name evidence="1" type="ordered locus">Mzhil_1745</name>
</gene>
<dbReference type="GeneID" id="10823386"/>
<evidence type="ECO:0000313" key="1">
    <source>
        <dbReference type="EMBL" id="AEH61580.1"/>
    </source>
</evidence>
<keyword evidence="2" id="KW-1185">Reference proteome</keyword>
<reference evidence="1" key="1">
    <citation type="submission" date="2010-07" db="EMBL/GenBank/DDBJ databases">
        <title>The complete genome of Methanosalsum zhilinae DSM 4017.</title>
        <authorList>
            <consortium name="US DOE Joint Genome Institute (JGI-PGF)"/>
            <person name="Lucas S."/>
            <person name="Copeland A."/>
            <person name="Lapidus A."/>
            <person name="Glavina del Rio T."/>
            <person name="Dalin E."/>
            <person name="Tice H."/>
            <person name="Bruce D."/>
            <person name="Goodwin L."/>
            <person name="Pitluck S."/>
            <person name="Kyrpides N."/>
            <person name="Mavromatis K."/>
            <person name="Ovchinnikova G."/>
            <person name="Daligault H."/>
            <person name="Detter J.C."/>
            <person name="Han C."/>
            <person name="Tapia R."/>
            <person name="Larimer F."/>
            <person name="Land M."/>
            <person name="Hauser L."/>
            <person name="Markowitz V."/>
            <person name="Cheng J.-F."/>
            <person name="Hugenholtz P."/>
            <person name="Woyke T."/>
            <person name="Wu D."/>
            <person name="Spring S."/>
            <person name="Schueler E."/>
            <person name="Brambilla E."/>
            <person name="Klenk H.-P."/>
            <person name="Eisen J.A."/>
        </authorList>
    </citation>
    <scope>NUCLEOTIDE SEQUENCE</scope>
    <source>
        <strain evidence="1">DSM 4017</strain>
    </source>
</reference>
<protein>
    <recommendedName>
        <fullName evidence="3">Holliday junction resolvase</fullName>
    </recommendedName>
</protein>
<dbReference type="HOGENOM" id="CLU_1492994_0_0_2"/>
<dbReference type="KEGG" id="mzh:Mzhil_1745"/>
<proteinExistence type="predicted"/>
<organism evidence="1 2">
    <name type="scientific">Methanosalsum zhilinae (strain DSM 4017 / NBRC 107636 / OCM 62 / WeN5)</name>
    <name type="common">Methanohalophilus zhilinae</name>
    <dbReference type="NCBI Taxonomy" id="679901"/>
    <lineage>
        <taxon>Archaea</taxon>
        <taxon>Methanobacteriati</taxon>
        <taxon>Methanobacteriota</taxon>
        <taxon>Stenosarchaea group</taxon>
        <taxon>Methanomicrobia</taxon>
        <taxon>Methanosarcinales</taxon>
        <taxon>Methanosarcinaceae</taxon>
        <taxon>Methanosalsum</taxon>
    </lineage>
</organism>
<evidence type="ECO:0000313" key="2">
    <source>
        <dbReference type="Proteomes" id="UP000006622"/>
    </source>
</evidence>
<evidence type="ECO:0008006" key="3">
    <source>
        <dbReference type="Google" id="ProtNLM"/>
    </source>
</evidence>
<name>F7XMC1_METZD</name>
<dbReference type="AlphaFoldDB" id="F7XMC1"/>
<accession>F7XMC1</accession>